<evidence type="ECO:0000313" key="2">
    <source>
        <dbReference type="Proteomes" id="UP000431264"/>
    </source>
</evidence>
<dbReference type="RefSeq" id="WP_140997160.1">
    <property type="nucleotide sequence ID" value="NZ_VDCZ01000003.1"/>
</dbReference>
<protein>
    <submittedName>
        <fullName evidence="1">DUF1508 domain-containing protein</fullName>
    </submittedName>
</protein>
<dbReference type="InterPro" id="IPR036913">
    <property type="entry name" value="YegP-like_sf"/>
</dbReference>
<dbReference type="Gene3D" id="2.30.29.80">
    <property type="match status" value="1"/>
</dbReference>
<gene>
    <name evidence="1" type="ORF">GOQ30_06265</name>
</gene>
<evidence type="ECO:0000313" key="1">
    <source>
        <dbReference type="EMBL" id="MVO08767.1"/>
    </source>
</evidence>
<proteinExistence type="predicted"/>
<dbReference type="AlphaFoldDB" id="A0A6I4ISC3"/>
<sequence length="117" mass="13753">MATFVITKRLNGEYKYELTSRKGKTIFTSNSFELRFECEEHILHLQASIEKLIFMRFRSGNGKFFFRIILDDKQIAVSRKYSTQLLLQKGIDEFVKYGVLAEILDFSSDEDIFATFE</sequence>
<dbReference type="Proteomes" id="UP000431264">
    <property type="component" value="Unassembled WGS sequence"/>
</dbReference>
<dbReference type="SUPFAM" id="SSF160113">
    <property type="entry name" value="YegP-like"/>
    <property type="match status" value="2"/>
</dbReference>
<dbReference type="OrthoDB" id="1439045at2"/>
<name>A0A6I4ISC3_9FLAO</name>
<reference evidence="2" key="1">
    <citation type="submission" date="2019-05" db="EMBL/GenBank/DDBJ databases">
        <title>Flavobacterium profundi sp. nov., isolated from a deep-sea seamount.</title>
        <authorList>
            <person name="Zhang D.-C."/>
        </authorList>
    </citation>
    <scope>NUCLEOTIDE SEQUENCE [LARGE SCALE GENOMIC DNA]</scope>
    <source>
        <strain evidence="2">TP390</strain>
    </source>
</reference>
<dbReference type="EMBL" id="WQLW01000003">
    <property type="protein sequence ID" value="MVO08767.1"/>
    <property type="molecule type" value="Genomic_DNA"/>
</dbReference>
<accession>A0A6I4ISC3</accession>
<comment type="caution">
    <text evidence="1">The sequence shown here is derived from an EMBL/GenBank/DDBJ whole genome shotgun (WGS) entry which is preliminary data.</text>
</comment>
<organism evidence="1 2">
    <name type="scientific">Flavobacterium profundi</name>
    <dbReference type="NCBI Taxonomy" id="1774945"/>
    <lineage>
        <taxon>Bacteria</taxon>
        <taxon>Pseudomonadati</taxon>
        <taxon>Bacteroidota</taxon>
        <taxon>Flavobacteriia</taxon>
        <taxon>Flavobacteriales</taxon>
        <taxon>Flavobacteriaceae</taxon>
        <taxon>Flavobacterium</taxon>
    </lineage>
</organism>
<keyword evidence="2" id="KW-1185">Reference proteome</keyword>